<accession>A0A066ZWM8</accession>
<dbReference type="EMBL" id="JMIU01000001">
    <property type="protein sequence ID" value="KDN94746.1"/>
    <property type="molecule type" value="Genomic_DNA"/>
</dbReference>
<dbReference type="InterPro" id="IPR001109">
    <property type="entry name" value="Hydrogenase_HupF/HypC"/>
</dbReference>
<dbReference type="PANTHER" id="PTHR35177:SF1">
    <property type="entry name" value="HYDROGENASE MATURATION FACTOR HYPC"/>
    <property type="match status" value="1"/>
</dbReference>
<gene>
    <name evidence="2" type="ORF">EI16_00035</name>
</gene>
<evidence type="ECO:0000256" key="1">
    <source>
        <dbReference type="ARBA" id="ARBA00006018"/>
    </source>
</evidence>
<proteinExistence type="inferred from homology"/>
<dbReference type="GO" id="GO:0051604">
    <property type="term" value="P:protein maturation"/>
    <property type="evidence" value="ECO:0007669"/>
    <property type="project" value="TreeGrafter"/>
</dbReference>
<evidence type="ECO:0008006" key="4">
    <source>
        <dbReference type="Google" id="ProtNLM"/>
    </source>
</evidence>
<dbReference type="RefSeq" id="WP_029908166.1">
    <property type="nucleotide sequence ID" value="NZ_AP020335.1"/>
</dbReference>
<evidence type="ECO:0000313" key="2">
    <source>
        <dbReference type="EMBL" id="KDN94746.1"/>
    </source>
</evidence>
<dbReference type="Gene3D" id="2.30.30.140">
    <property type="match status" value="1"/>
</dbReference>
<comment type="caution">
    <text evidence="2">The sequence shown here is derived from an EMBL/GenBank/DDBJ whole genome shotgun (WGS) entry which is preliminary data.</text>
</comment>
<name>A0A066ZWM8_HYDMR</name>
<dbReference type="PRINTS" id="PR00445">
    <property type="entry name" value="HUPFHYPC"/>
</dbReference>
<dbReference type="GO" id="GO:0005506">
    <property type="term" value="F:iron ion binding"/>
    <property type="evidence" value="ECO:0007669"/>
    <property type="project" value="TreeGrafter"/>
</dbReference>
<dbReference type="AlphaFoldDB" id="A0A066ZWM8"/>
<dbReference type="SUPFAM" id="SSF159127">
    <property type="entry name" value="HupF/HypC-like"/>
    <property type="match status" value="1"/>
</dbReference>
<dbReference type="Proteomes" id="UP000027341">
    <property type="component" value="Unassembled WGS sequence"/>
</dbReference>
<dbReference type="Pfam" id="PF01455">
    <property type="entry name" value="HupF_HypC"/>
    <property type="match status" value="1"/>
</dbReference>
<dbReference type="PANTHER" id="PTHR35177">
    <property type="entry name" value="HYDROGENASE MATURATION FACTOR HYBG"/>
    <property type="match status" value="1"/>
</dbReference>
<organism evidence="2 3">
    <name type="scientific">Hydrogenovibrio marinus</name>
    <dbReference type="NCBI Taxonomy" id="28885"/>
    <lineage>
        <taxon>Bacteria</taxon>
        <taxon>Pseudomonadati</taxon>
        <taxon>Pseudomonadota</taxon>
        <taxon>Gammaproteobacteria</taxon>
        <taxon>Thiotrichales</taxon>
        <taxon>Piscirickettsiaceae</taxon>
        <taxon>Hydrogenovibrio</taxon>
    </lineage>
</organism>
<sequence>MCIGVPMEILSCNDLIAHCCNEEEGREQEVDMSLVGNQLMGTWVLVFQGVAREVIETDVLDQVLRARRAMAAALEGGDVDVFFADLINREPELPDFLKDEAGEKNVKNIN</sequence>
<evidence type="ECO:0000313" key="3">
    <source>
        <dbReference type="Proteomes" id="UP000027341"/>
    </source>
</evidence>
<comment type="similarity">
    <text evidence="1">Belongs to the HupF/HypC family.</text>
</comment>
<dbReference type="GO" id="GO:1902670">
    <property type="term" value="F:carbon dioxide binding"/>
    <property type="evidence" value="ECO:0007669"/>
    <property type="project" value="TreeGrafter"/>
</dbReference>
<dbReference type="NCBIfam" id="TIGR00074">
    <property type="entry name" value="hypC_hupF"/>
    <property type="match status" value="1"/>
</dbReference>
<dbReference type="STRING" id="28885.EI16_00035"/>
<reference evidence="2 3" key="1">
    <citation type="submission" date="2014-04" db="EMBL/GenBank/DDBJ databases">
        <title>Draft genome sequence of Hydrogenovibrio marinus MH-110, a model organism for aerobic H2 metabolism.</title>
        <authorList>
            <person name="Cha H.J."/>
            <person name="Jo B.H."/>
            <person name="Hwang B.H."/>
        </authorList>
    </citation>
    <scope>NUCLEOTIDE SEQUENCE [LARGE SCALE GENOMIC DNA]</scope>
    <source>
        <strain evidence="2 3">MH-110</strain>
    </source>
</reference>
<keyword evidence="3" id="KW-1185">Reference proteome</keyword>
<protein>
    <recommendedName>
        <fullName evidence="4">HypC/HybG/HupF family hydrogenase formation chaperone</fullName>
    </recommendedName>
</protein>